<dbReference type="InterPro" id="IPR047142">
    <property type="entry name" value="OryJ/VirC-like"/>
</dbReference>
<dbReference type="PANTHER" id="PTHR36156">
    <property type="entry name" value="SLR2101 PROTEIN"/>
    <property type="match status" value="1"/>
</dbReference>
<dbReference type="EMBL" id="JH659002">
    <property type="protein sequence ID" value="EXL66831.1"/>
    <property type="molecule type" value="Genomic_DNA"/>
</dbReference>
<accession>X0H4B8</accession>
<dbReference type="PANTHER" id="PTHR36156:SF2">
    <property type="entry name" value="CUPIN TYPE-2 DOMAIN-CONTAINING PROTEIN"/>
    <property type="match status" value="1"/>
</dbReference>
<reference evidence="1" key="2">
    <citation type="submission" date="2012-05" db="EMBL/GenBank/DDBJ databases">
        <title>The Genome Annotation of Fusarium oxysporum PHW808.</title>
        <authorList>
            <consortium name="The Broad Institute Genomics Platform"/>
            <person name="Ma L.-J."/>
            <person name="Corby-Kistler H."/>
            <person name="Broz K."/>
            <person name="Gale L.R."/>
            <person name="Jonkers W."/>
            <person name="O'Donnell K."/>
            <person name="Ploetz R."/>
            <person name="Steinberg C."/>
            <person name="Schwartz D.C."/>
            <person name="VanEtten H."/>
            <person name="Zhou S."/>
            <person name="Young S.K."/>
            <person name="Zeng Q."/>
            <person name="Gargeya S."/>
            <person name="Fitzgerald M."/>
            <person name="Abouelleil A."/>
            <person name="Alvarado L."/>
            <person name="Chapman S.B."/>
            <person name="Gainer-Dewar J."/>
            <person name="Goldberg J."/>
            <person name="Griggs A."/>
            <person name="Gujja S."/>
            <person name="Hansen M."/>
            <person name="Howarth C."/>
            <person name="Imamovic A."/>
            <person name="Ireland A."/>
            <person name="Larimer J."/>
            <person name="McCowan C."/>
            <person name="Murphy C."/>
            <person name="Pearson M."/>
            <person name="Poon T.W."/>
            <person name="Priest M."/>
            <person name="Roberts A."/>
            <person name="Saif S."/>
            <person name="Shea T."/>
            <person name="Sykes S."/>
            <person name="Wortman J."/>
            <person name="Nusbaum C."/>
            <person name="Birren B."/>
        </authorList>
    </citation>
    <scope>NUCLEOTIDE SEQUENCE</scope>
    <source>
        <strain evidence="1">54008</strain>
    </source>
</reference>
<reference evidence="1" key="1">
    <citation type="submission" date="2011-11" db="EMBL/GenBank/DDBJ databases">
        <title>The Genome Sequence of Fusarium oxysporum PHW808.</title>
        <authorList>
            <consortium name="The Broad Institute Genome Sequencing Platform"/>
            <person name="Ma L.-J."/>
            <person name="Gale L.R."/>
            <person name="Schwartz D.C."/>
            <person name="Zhou S."/>
            <person name="Corby-Kistler H."/>
            <person name="Young S.K."/>
            <person name="Zeng Q."/>
            <person name="Gargeya S."/>
            <person name="Fitzgerald M."/>
            <person name="Haas B."/>
            <person name="Abouelleil A."/>
            <person name="Alvarado L."/>
            <person name="Arachchi H.M."/>
            <person name="Berlin A."/>
            <person name="Brown A."/>
            <person name="Chapman S.B."/>
            <person name="Chen Z."/>
            <person name="Dunbar C."/>
            <person name="Freedman E."/>
            <person name="Gearin G."/>
            <person name="Goldberg J."/>
            <person name="Griggs A."/>
            <person name="Gujja S."/>
            <person name="Heiman D."/>
            <person name="Howarth C."/>
            <person name="Larson L."/>
            <person name="Lui A."/>
            <person name="MacDonald P.J.P."/>
            <person name="Montmayeur A."/>
            <person name="Murphy C."/>
            <person name="Neiman D."/>
            <person name="Pearson M."/>
            <person name="Priest M."/>
            <person name="Roberts A."/>
            <person name="Saif S."/>
            <person name="Shea T."/>
            <person name="Shenoy N."/>
            <person name="Sisk P."/>
            <person name="Stolte C."/>
            <person name="Sykes S."/>
            <person name="Wortman J."/>
            <person name="Nusbaum C."/>
            <person name="Birren B."/>
        </authorList>
    </citation>
    <scope>NUCLEOTIDE SEQUENCE [LARGE SCALE GENOMIC DNA]</scope>
    <source>
        <strain evidence="1">54008</strain>
    </source>
</reference>
<dbReference type="HOGENOM" id="CLU_1731563_0_0_1"/>
<protein>
    <submittedName>
        <fullName evidence="1">Uncharacterized protein</fullName>
    </submittedName>
</protein>
<gene>
    <name evidence="1" type="ORF">FOPG_17024</name>
</gene>
<dbReference type="Gene3D" id="2.60.120.10">
    <property type="entry name" value="Jelly Rolls"/>
    <property type="match status" value="1"/>
</dbReference>
<dbReference type="AlphaFoldDB" id="X0H4B8"/>
<name>X0H4B8_FUSOX</name>
<organism evidence="1">
    <name type="scientific">Fusarium oxysporum f. sp. conglutinans race 2 54008</name>
    <dbReference type="NCBI Taxonomy" id="1089457"/>
    <lineage>
        <taxon>Eukaryota</taxon>
        <taxon>Fungi</taxon>
        <taxon>Dikarya</taxon>
        <taxon>Ascomycota</taxon>
        <taxon>Pezizomycotina</taxon>
        <taxon>Sordariomycetes</taxon>
        <taxon>Hypocreomycetidae</taxon>
        <taxon>Hypocreales</taxon>
        <taxon>Nectriaceae</taxon>
        <taxon>Fusarium</taxon>
        <taxon>Fusarium oxysporum species complex</taxon>
    </lineage>
</organism>
<dbReference type="Proteomes" id="UP000030676">
    <property type="component" value="Unassembled WGS sequence"/>
</dbReference>
<dbReference type="OrthoDB" id="5840532at2759"/>
<proteinExistence type="predicted"/>
<sequence length="151" mass="16792">MLGAFLPQAYDRLSDISLATAKMAKHISYPQTMANTTVSWVRPKPWPILSTPLERPVNLNEDVDVVKAKQEKPPFHYRNGSIVCMIDFGPGVESPFHRSLTIDYGIVIEEVFELTLDSGRGASCVREMSVSKGLLRIIGRTSRGMKPCQDA</sequence>
<evidence type="ECO:0000313" key="1">
    <source>
        <dbReference type="EMBL" id="EXL66831.1"/>
    </source>
</evidence>
<dbReference type="InterPro" id="IPR014710">
    <property type="entry name" value="RmlC-like_jellyroll"/>
</dbReference>